<dbReference type="Proteomes" id="UP000092583">
    <property type="component" value="Unassembled WGS sequence"/>
</dbReference>
<evidence type="ECO:0000256" key="4">
    <source>
        <dbReference type="SAM" id="MobiDB-lite"/>
    </source>
</evidence>
<dbReference type="OrthoDB" id="6247875at2759"/>
<feature type="region of interest" description="Disordered" evidence="4">
    <location>
        <begin position="538"/>
        <end position="623"/>
    </location>
</feature>
<dbReference type="PROSITE" id="PS50118">
    <property type="entry name" value="HMG_BOX_2"/>
    <property type="match status" value="1"/>
</dbReference>
<dbReference type="SUPFAM" id="SSF47095">
    <property type="entry name" value="HMG-box"/>
    <property type="match status" value="1"/>
</dbReference>
<evidence type="ECO:0000313" key="6">
    <source>
        <dbReference type="EMBL" id="OCF57687.1"/>
    </source>
</evidence>
<dbReference type="CDD" id="cd01389">
    <property type="entry name" value="HMG-box_ROX1-like"/>
    <property type="match status" value="1"/>
</dbReference>
<dbReference type="Gene3D" id="1.10.30.10">
    <property type="entry name" value="High mobility group box domain"/>
    <property type="match status" value="1"/>
</dbReference>
<name>A0A1B9IQ97_9TREE</name>
<organism evidence="6 7">
    <name type="scientific">Kwoniella mangroviensis CBS 10435</name>
    <dbReference type="NCBI Taxonomy" id="1331196"/>
    <lineage>
        <taxon>Eukaryota</taxon>
        <taxon>Fungi</taxon>
        <taxon>Dikarya</taxon>
        <taxon>Basidiomycota</taxon>
        <taxon>Agaricomycotina</taxon>
        <taxon>Tremellomycetes</taxon>
        <taxon>Tremellales</taxon>
        <taxon>Cryptococcaceae</taxon>
        <taxon>Kwoniella</taxon>
    </lineage>
</organism>
<sequence>METQTPWTVDGFVGTPDIIDNEGNDYFQFNPSTPRYSVTSHNPGQFPQHSYTHPGHPVGFPNQEYDFQSHDPFALHHPQHQATFNGFQSTNFQLGNANELRNEGSHSSVRSSFGSTSHRSSSSVSSHYTWSTTTQDDISSSDVDPDDSTSLATSISPSLIGGQVQTQMVEDNKRQHGRIPSLSIDPKLFRPTTTASSKRDSGSDNEIEMLETAKPKSRSNLKSNVDKKIELLGESPLQAANAKKGKGKKERAKKTSSTSGSGSIGGGGGEGKKVSHARKQTADHIPRPRNAFILFRKHVVDSKLIPASVEMRHQNVSIITAKMWSEAPPDQKAHFNELARIEKEEHMKKYPGYRYQPVYRRTNVIRRRVRKDEAEEQKCKSVAELLIKGKSGEDLENEIKEKIRNGNEVNNESNDKSSSEIVAKDKSNSNSRRSSAACELSKGALRALRAQARQQSSSHESGDWSDISSVRGTGGGSARGQSRSNSRSLSRTQSYAFEFEDNSDSNDEQEHEHDLTQNQNQGQDQMLGYGLAPSQIQGFAQQHQQLGQEDSGSGSGSGSWGDTSYMNGFEFGQPQSQPQGYGSHPQSAFTDNQSSTSMEFQPQPQTSFSDPSSSASQNFLYPQPLHGSIPLQIQLPQNIHHSNENINNTNNEFYTYDTALPFSPSAAITNFSFPYPHLQDVNRNNDDNDYFSMNMNMDMDIKGDHKNGNSEGIYEFTLPSNPNSTSIETHNPPTYLFNGDMDKLQTSQNQIDHNHHNHSLSLLPPSSGVPLENLPFDDHLILGDFEAALAHADESHVEGVW</sequence>
<dbReference type="GO" id="GO:0005634">
    <property type="term" value="C:nucleus"/>
    <property type="evidence" value="ECO:0007669"/>
    <property type="project" value="UniProtKB-UniRule"/>
</dbReference>
<feature type="compositionally biased region" description="Low complexity" evidence="4">
    <location>
        <begin position="572"/>
        <end position="587"/>
    </location>
</feature>
<feature type="region of interest" description="Disordered" evidence="4">
    <location>
        <begin position="101"/>
        <end position="206"/>
    </location>
</feature>
<feature type="region of interest" description="Disordered" evidence="4">
    <location>
        <begin position="402"/>
        <end position="526"/>
    </location>
</feature>
<dbReference type="Pfam" id="PF00505">
    <property type="entry name" value="HMG_box"/>
    <property type="match status" value="1"/>
</dbReference>
<feature type="DNA-binding region" description="HMG box" evidence="3">
    <location>
        <begin position="285"/>
        <end position="354"/>
    </location>
</feature>
<proteinExistence type="predicted"/>
<dbReference type="SMART" id="SM00398">
    <property type="entry name" value="HMG"/>
    <property type="match status" value="1"/>
</dbReference>
<feature type="compositionally biased region" description="Polar residues" evidence="4">
    <location>
        <begin position="151"/>
        <end position="169"/>
    </location>
</feature>
<feature type="compositionally biased region" description="Low complexity" evidence="4">
    <location>
        <begin position="105"/>
        <end position="142"/>
    </location>
</feature>
<dbReference type="GO" id="GO:0000978">
    <property type="term" value="F:RNA polymerase II cis-regulatory region sequence-specific DNA binding"/>
    <property type="evidence" value="ECO:0007669"/>
    <property type="project" value="TreeGrafter"/>
</dbReference>
<feature type="compositionally biased region" description="Acidic residues" evidence="4">
    <location>
        <begin position="498"/>
        <end position="507"/>
    </location>
</feature>
<dbReference type="STRING" id="1331196.A0A1B9IQ97"/>
<dbReference type="InterPro" id="IPR009071">
    <property type="entry name" value="HMG_box_dom"/>
</dbReference>
<feature type="region of interest" description="Disordered" evidence="4">
    <location>
        <begin position="236"/>
        <end position="283"/>
    </location>
</feature>
<evidence type="ECO:0000256" key="3">
    <source>
        <dbReference type="PROSITE-ProRule" id="PRU00267"/>
    </source>
</evidence>
<dbReference type="PANTHER" id="PTHR45789">
    <property type="entry name" value="FI18025P1"/>
    <property type="match status" value="1"/>
</dbReference>
<feature type="compositionally biased region" description="Basic residues" evidence="4">
    <location>
        <begin position="243"/>
        <end position="254"/>
    </location>
</feature>
<dbReference type="InterPro" id="IPR036910">
    <property type="entry name" value="HMG_box_dom_sf"/>
</dbReference>
<gene>
    <name evidence="6" type="ORF">L486_05150</name>
</gene>
<reference evidence="7" key="2">
    <citation type="submission" date="2013-12" db="EMBL/GenBank/DDBJ databases">
        <title>Evolution of pathogenesis and genome organization in the Tremellales.</title>
        <authorList>
            <person name="Cuomo C."/>
            <person name="Litvintseva A."/>
            <person name="Heitman J."/>
            <person name="Chen Y."/>
            <person name="Sun S."/>
            <person name="Springer D."/>
            <person name="Dromer F."/>
            <person name="Young S."/>
            <person name="Zeng Q."/>
            <person name="Chapman S."/>
            <person name="Gujja S."/>
            <person name="Saif S."/>
            <person name="Birren B."/>
        </authorList>
    </citation>
    <scope>NUCLEOTIDE SEQUENCE [LARGE SCALE GENOMIC DNA]</scope>
    <source>
        <strain evidence="7">CBS 10435</strain>
    </source>
</reference>
<feature type="compositionally biased region" description="Basic and acidic residues" evidence="4">
    <location>
        <begin position="413"/>
        <end position="427"/>
    </location>
</feature>
<feature type="domain" description="HMG box" evidence="5">
    <location>
        <begin position="285"/>
        <end position="354"/>
    </location>
</feature>
<accession>A0A1B9IQ97</accession>
<keyword evidence="7" id="KW-1185">Reference proteome</keyword>
<protein>
    <recommendedName>
        <fullName evidence="5">HMG box domain-containing protein</fullName>
    </recommendedName>
</protein>
<evidence type="ECO:0000313" key="7">
    <source>
        <dbReference type="Proteomes" id="UP000092583"/>
    </source>
</evidence>
<dbReference type="GO" id="GO:0000981">
    <property type="term" value="F:DNA-binding transcription factor activity, RNA polymerase II-specific"/>
    <property type="evidence" value="ECO:0007669"/>
    <property type="project" value="TreeGrafter"/>
</dbReference>
<evidence type="ECO:0000259" key="5">
    <source>
        <dbReference type="PROSITE" id="PS50118"/>
    </source>
</evidence>
<evidence type="ECO:0000256" key="2">
    <source>
        <dbReference type="ARBA" id="ARBA00023242"/>
    </source>
</evidence>
<feature type="compositionally biased region" description="Polar residues" evidence="4">
    <location>
        <begin position="479"/>
        <end position="495"/>
    </location>
</feature>
<feature type="compositionally biased region" description="Low complexity" evidence="4">
    <location>
        <begin position="444"/>
        <end position="458"/>
    </location>
</feature>
<dbReference type="AlphaFoldDB" id="A0A1B9IQ97"/>
<dbReference type="PANTHER" id="PTHR45789:SF2">
    <property type="entry name" value="FI18025P1"/>
    <property type="match status" value="1"/>
</dbReference>
<keyword evidence="1 3" id="KW-0238">DNA-binding</keyword>
<keyword evidence="2 3" id="KW-0539">Nucleus</keyword>
<reference evidence="6 7" key="1">
    <citation type="submission" date="2013-07" db="EMBL/GenBank/DDBJ databases">
        <title>The Genome Sequence of Kwoniella mangroviensis CBS10435.</title>
        <authorList>
            <consortium name="The Broad Institute Genome Sequencing Platform"/>
            <person name="Cuomo C."/>
            <person name="Litvintseva A."/>
            <person name="Chen Y."/>
            <person name="Heitman J."/>
            <person name="Sun S."/>
            <person name="Springer D."/>
            <person name="Dromer F."/>
            <person name="Young S.K."/>
            <person name="Zeng Q."/>
            <person name="Gargeya S."/>
            <person name="Fitzgerald M."/>
            <person name="Abouelleil A."/>
            <person name="Alvarado L."/>
            <person name="Berlin A.M."/>
            <person name="Chapman S.B."/>
            <person name="Dewar J."/>
            <person name="Goldberg J."/>
            <person name="Griggs A."/>
            <person name="Gujja S."/>
            <person name="Hansen M."/>
            <person name="Howarth C."/>
            <person name="Imamovic A."/>
            <person name="Larimer J."/>
            <person name="McCowan C."/>
            <person name="Murphy C."/>
            <person name="Pearson M."/>
            <person name="Priest M."/>
            <person name="Roberts A."/>
            <person name="Saif S."/>
            <person name="Shea T."/>
            <person name="Sykes S."/>
            <person name="Wortman J."/>
            <person name="Nusbaum C."/>
            <person name="Birren B."/>
        </authorList>
    </citation>
    <scope>NUCLEOTIDE SEQUENCE [LARGE SCALE GENOMIC DNA]</scope>
    <source>
        <strain evidence="6 7">CBS 10435</strain>
    </source>
</reference>
<dbReference type="InterPro" id="IPR051356">
    <property type="entry name" value="SOX/SOX-like_TF"/>
</dbReference>
<feature type="compositionally biased region" description="Polar residues" evidence="4">
    <location>
        <begin position="588"/>
        <end position="620"/>
    </location>
</feature>
<evidence type="ECO:0000256" key="1">
    <source>
        <dbReference type="ARBA" id="ARBA00023125"/>
    </source>
</evidence>
<feature type="compositionally biased region" description="Low complexity" evidence="4">
    <location>
        <begin position="428"/>
        <end position="437"/>
    </location>
</feature>
<feature type="compositionally biased region" description="Low complexity" evidence="4">
    <location>
        <begin position="538"/>
        <end position="552"/>
    </location>
</feature>
<dbReference type="EMBL" id="KI669463">
    <property type="protein sequence ID" value="OCF57687.1"/>
    <property type="molecule type" value="Genomic_DNA"/>
</dbReference>